<keyword evidence="6" id="KW-0539">Nucleus</keyword>
<feature type="compositionally biased region" description="Low complexity" evidence="9">
    <location>
        <begin position="103"/>
        <end position="114"/>
    </location>
</feature>
<dbReference type="InterPro" id="IPR053016">
    <property type="entry name" value="CTF18-RFC_complex"/>
</dbReference>
<evidence type="ECO:0000256" key="7">
    <source>
        <dbReference type="ARBA" id="ARBA00023306"/>
    </source>
</evidence>
<dbReference type="InterPro" id="IPR003959">
    <property type="entry name" value="ATPase_AAA_core"/>
</dbReference>
<evidence type="ECO:0000256" key="6">
    <source>
        <dbReference type="ARBA" id="ARBA00023242"/>
    </source>
</evidence>
<evidence type="ECO:0000256" key="5">
    <source>
        <dbReference type="ARBA" id="ARBA00023125"/>
    </source>
</evidence>
<evidence type="ECO:0000256" key="4">
    <source>
        <dbReference type="ARBA" id="ARBA00022840"/>
    </source>
</evidence>
<protein>
    <recommendedName>
        <fullName evidence="10">AAA+ ATPase domain-containing protein</fullName>
    </recommendedName>
</protein>
<keyword evidence="4" id="KW-0067">ATP-binding</keyword>
<dbReference type="SUPFAM" id="SSF52540">
    <property type="entry name" value="P-loop containing nucleoside triphosphate hydrolases"/>
    <property type="match status" value="1"/>
</dbReference>
<dbReference type="GO" id="GO:0005524">
    <property type="term" value="F:ATP binding"/>
    <property type="evidence" value="ECO:0007669"/>
    <property type="project" value="UniProtKB-KW"/>
</dbReference>
<dbReference type="SMART" id="SM00382">
    <property type="entry name" value="AAA"/>
    <property type="match status" value="1"/>
</dbReference>
<proteinExistence type="inferred from homology"/>
<dbReference type="InterPro" id="IPR003593">
    <property type="entry name" value="AAA+_ATPase"/>
</dbReference>
<name>A0AAW0Z1Q3_9TREE</name>
<evidence type="ECO:0000256" key="8">
    <source>
        <dbReference type="ARBA" id="ARBA00043975"/>
    </source>
</evidence>
<feature type="compositionally biased region" description="Basic and acidic residues" evidence="9">
    <location>
        <begin position="58"/>
        <end position="69"/>
    </location>
</feature>
<dbReference type="RefSeq" id="XP_066804328.1">
    <property type="nucleotide sequence ID" value="XM_066945639.1"/>
</dbReference>
<comment type="similarity">
    <text evidence="8">Belongs to the activator 1 small subunits family. CTF18 subfamily.</text>
</comment>
<dbReference type="Pfam" id="PF00004">
    <property type="entry name" value="AAA"/>
    <property type="match status" value="1"/>
</dbReference>
<feature type="region of interest" description="Disordered" evidence="9">
    <location>
        <begin position="1"/>
        <end position="115"/>
    </location>
</feature>
<comment type="subcellular location">
    <subcellularLocation>
        <location evidence="1">Nucleus</location>
    </subcellularLocation>
</comment>
<dbReference type="PANTHER" id="PTHR46765:SF1">
    <property type="entry name" value="P-LOOP CONTAINING NUCLEOSIDE TRIPHOSPHATE HYDROLASES SUPERFAMILY PROTEIN"/>
    <property type="match status" value="1"/>
</dbReference>
<feature type="domain" description="AAA+ ATPase" evidence="10">
    <location>
        <begin position="331"/>
        <end position="469"/>
    </location>
</feature>
<feature type="compositionally biased region" description="Polar residues" evidence="9">
    <location>
        <begin position="28"/>
        <end position="41"/>
    </location>
</feature>
<organism evidence="11 12">
    <name type="scientific">Kwoniella newhampshirensis</name>
    <dbReference type="NCBI Taxonomy" id="1651941"/>
    <lineage>
        <taxon>Eukaryota</taxon>
        <taxon>Fungi</taxon>
        <taxon>Dikarya</taxon>
        <taxon>Basidiomycota</taxon>
        <taxon>Agaricomycotina</taxon>
        <taxon>Tremellomycetes</taxon>
        <taxon>Tremellales</taxon>
        <taxon>Cryptococcaceae</taxon>
        <taxon>Kwoniella</taxon>
    </lineage>
</organism>
<evidence type="ECO:0000256" key="9">
    <source>
        <dbReference type="SAM" id="MobiDB-lite"/>
    </source>
</evidence>
<dbReference type="InterPro" id="IPR047854">
    <property type="entry name" value="RFC_lid"/>
</dbReference>
<sequence length="948" mass="104886">MSDSDPSRPVFEPTDIFDFDFPLPTPPQSNQADSNTSTSASGDADIDLDGAGRTTVTRADKERREDRMILDSPPPELEEEASDLEDELALMEMERESASLPRSTTTAKASSVSSNKPGGFGSSALLDYTSLDGSAFEPVASSSRIRVALTPPPDREASLVDLAPLPIFESFLDICTLPILRAETAEGKVVSFKRRYRPKPPVIQSTRTHKGVTTRTDAGDLLSVPLHRLLAEVDELKSQQEAIKLQQRYDEERRRAERGALAATSYNSTMWVDKYRPKKFSDLLGEDRVHREVMGWLKEWDKCVFKRTVLGKKRKMEETENFVYDPLGRPRERILLLSGPPGYGKTTLAHIVARHAGYRTLEINASDDRSAATVSTRIKNAIESGSGLASEGKPTCVVIDEIDGASGGGDASFVRSLIKLIQDVPAKKKSNTPWKPLRRPIICICNDLYATSLRPLRPFARIIRFRKPQAQFLVKRLRDICDREMLSADLRVLTTLVDVTSGDVRSCLNTLQFIKSKSSAVTDEAIRSSSVGLKDSGTTLQSVWNSLFIPLAAKQRRKTSGIDDGRYVDRLSFAVQACGDYDKVVQGCFEHYPNLKPIDASLGNLCKVHDWLGYYDRLATKVGEGQEWDLMGYVPFAITAWYSHLAAPANNAKPTEWPKADYECYQARVVNEEIATNLKNLIPPIMRSLFLTTATYTELIPLLMRIISPPLKPVNANIVKPAERAVLSRLVELMIPLGLQFWQEKGENGQPMMRLEPPIDVFVHYDGKRADDIIASRFAVRQLVAQAMDAEIARRRGAAGADGSGTGADCFSRAYGLKGSASMPRDGGATGAAKVDKAHLPATDFFGRQMQDQGASASLSSLQDSKDESEYRMLSFKCLSLKRANGTLKRRKGAMFRPLLIRFMVSGLITTPSTILGPPKKKKFVAKYKCHEGSLSAVRKSIKMSALM</sequence>
<dbReference type="CDD" id="cd18140">
    <property type="entry name" value="HLD_clamp_RFC"/>
    <property type="match status" value="1"/>
</dbReference>
<comment type="caution">
    <text evidence="11">The sequence shown here is derived from an EMBL/GenBank/DDBJ whole genome shotgun (WGS) entry which is preliminary data.</text>
</comment>
<dbReference type="AlphaFoldDB" id="A0AAW0Z1Q3"/>
<reference evidence="11 12" key="1">
    <citation type="journal article" date="2024" name="bioRxiv">
        <title>Comparative genomics of Cryptococcus and Kwoniella reveals pathogenesis evolution and contrasting karyotype dynamics via intercentromeric recombination or chromosome fusion.</title>
        <authorList>
            <person name="Coelho M.A."/>
            <person name="David-Palma M."/>
            <person name="Shea T."/>
            <person name="Bowers K."/>
            <person name="McGinley-Smith S."/>
            <person name="Mohammad A.W."/>
            <person name="Gnirke A."/>
            <person name="Yurkov A.M."/>
            <person name="Nowrousian M."/>
            <person name="Sun S."/>
            <person name="Cuomo C.A."/>
            <person name="Heitman J."/>
        </authorList>
    </citation>
    <scope>NUCLEOTIDE SEQUENCE [LARGE SCALE GENOMIC DNA]</scope>
    <source>
        <strain evidence="11 12">CBS 13917</strain>
    </source>
</reference>
<dbReference type="GO" id="GO:0006260">
    <property type="term" value="P:DNA replication"/>
    <property type="evidence" value="ECO:0007669"/>
    <property type="project" value="UniProtKB-KW"/>
</dbReference>
<dbReference type="Gene3D" id="1.10.8.60">
    <property type="match status" value="1"/>
</dbReference>
<evidence type="ECO:0000256" key="2">
    <source>
        <dbReference type="ARBA" id="ARBA00022705"/>
    </source>
</evidence>
<dbReference type="GO" id="GO:0005634">
    <property type="term" value="C:nucleus"/>
    <property type="evidence" value="ECO:0007669"/>
    <property type="project" value="UniProtKB-SubCell"/>
</dbReference>
<dbReference type="GeneID" id="92179784"/>
<dbReference type="InterPro" id="IPR027417">
    <property type="entry name" value="P-loop_NTPase"/>
</dbReference>
<keyword evidence="7" id="KW-0131">Cell cycle</keyword>
<dbReference type="Proteomes" id="UP001388673">
    <property type="component" value="Unassembled WGS sequence"/>
</dbReference>
<dbReference type="GO" id="GO:0003677">
    <property type="term" value="F:DNA binding"/>
    <property type="evidence" value="ECO:0007669"/>
    <property type="project" value="UniProtKB-KW"/>
</dbReference>
<dbReference type="GO" id="GO:0016887">
    <property type="term" value="F:ATP hydrolysis activity"/>
    <property type="evidence" value="ECO:0007669"/>
    <property type="project" value="InterPro"/>
</dbReference>
<keyword evidence="2" id="KW-0235">DNA replication</keyword>
<dbReference type="CDD" id="cd00009">
    <property type="entry name" value="AAA"/>
    <property type="match status" value="1"/>
</dbReference>
<evidence type="ECO:0000313" key="11">
    <source>
        <dbReference type="EMBL" id="KAK8861703.1"/>
    </source>
</evidence>
<accession>A0AAW0Z1Q3</accession>
<keyword evidence="5" id="KW-0238">DNA-binding</keyword>
<keyword evidence="3" id="KW-0547">Nucleotide-binding</keyword>
<keyword evidence="12" id="KW-1185">Reference proteome</keyword>
<evidence type="ECO:0000256" key="1">
    <source>
        <dbReference type="ARBA" id="ARBA00004123"/>
    </source>
</evidence>
<gene>
    <name evidence="11" type="ORF">IAR55_002526</name>
</gene>
<evidence type="ECO:0000256" key="3">
    <source>
        <dbReference type="ARBA" id="ARBA00022741"/>
    </source>
</evidence>
<evidence type="ECO:0000259" key="10">
    <source>
        <dbReference type="SMART" id="SM00382"/>
    </source>
</evidence>
<feature type="compositionally biased region" description="Acidic residues" evidence="9">
    <location>
        <begin position="76"/>
        <end position="89"/>
    </location>
</feature>
<dbReference type="KEGG" id="kne:92179784"/>
<dbReference type="PANTHER" id="PTHR46765">
    <property type="entry name" value="P-LOOP CONTAINING NUCLEOSIDE TRIPHOSPHATE HYDROLASES SUPERFAMILY PROTEIN"/>
    <property type="match status" value="1"/>
</dbReference>
<dbReference type="EMBL" id="JBCAWK010000004">
    <property type="protein sequence ID" value="KAK8861703.1"/>
    <property type="molecule type" value="Genomic_DNA"/>
</dbReference>
<evidence type="ECO:0000313" key="12">
    <source>
        <dbReference type="Proteomes" id="UP001388673"/>
    </source>
</evidence>
<dbReference type="Gene3D" id="3.40.50.300">
    <property type="entry name" value="P-loop containing nucleotide triphosphate hydrolases"/>
    <property type="match status" value="1"/>
</dbReference>